<protein>
    <submittedName>
        <fullName evidence="8">Polyprenyl synthetase family protein</fullName>
    </submittedName>
</protein>
<comment type="similarity">
    <text evidence="2 7">Belongs to the FPP/GGPP synthase family.</text>
</comment>
<keyword evidence="5" id="KW-0460">Magnesium</keyword>
<dbReference type="InterPro" id="IPR000092">
    <property type="entry name" value="Polyprenyl_synt"/>
</dbReference>
<dbReference type="InterPro" id="IPR053378">
    <property type="entry name" value="Prenyl_diphosphate_synthase"/>
</dbReference>
<evidence type="ECO:0000256" key="7">
    <source>
        <dbReference type="RuleBase" id="RU004466"/>
    </source>
</evidence>
<sequence length="310" mass="32747">MRPLEIVKMSSTSFSDWLQARVEQTEHVLDQSLPPVSQEPARLHEAMRYSVLGGGKRVRAALVYAAGEAALQGKPMAAAQQKALELAAAAVELIHAYSLVHDDLPCMDDDKLRRGRPTTHVQFDEACAMLAGDALQPLAFELLAQMPIAPALIVQAITQLAQAAGSAGMAGGQAIDCDSVGIALDRDQLQEMHSMKTGAMLQASVLLGGIVAGASSTVRNGLEEYAQAVGLAFQVVDDILDVTADTETLGKTAGKDAADNKPTYVSILGMEGSRELLGALNEQAQLALRPLGPAATRLTQLADYIVGRDH</sequence>
<keyword evidence="4" id="KW-0479">Metal-binding</keyword>
<dbReference type="PROSITE" id="PS00723">
    <property type="entry name" value="POLYPRENYL_SYNTHASE_1"/>
    <property type="match status" value="1"/>
</dbReference>
<evidence type="ECO:0000256" key="1">
    <source>
        <dbReference type="ARBA" id="ARBA00001946"/>
    </source>
</evidence>
<comment type="cofactor">
    <cofactor evidence="1">
        <name>Mg(2+)</name>
        <dbReference type="ChEBI" id="CHEBI:18420"/>
    </cofactor>
</comment>
<dbReference type="PROSITE" id="PS00444">
    <property type="entry name" value="POLYPRENYL_SYNTHASE_2"/>
    <property type="match status" value="1"/>
</dbReference>
<organism evidence="8 9">
    <name type="scientific">Alcaligenes ammonioxydans</name>
    <dbReference type="NCBI Taxonomy" id="2582914"/>
    <lineage>
        <taxon>Bacteria</taxon>
        <taxon>Pseudomonadati</taxon>
        <taxon>Pseudomonadota</taxon>
        <taxon>Betaproteobacteria</taxon>
        <taxon>Burkholderiales</taxon>
        <taxon>Alcaligenaceae</taxon>
        <taxon>Alcaligenes</taxon>
    </lineage>
</organism>
<dbReference type="Pfam" id="PF00348">
    <property type="entry name" value="polyprenyl_synt"/>
    <property type="match status" value="1"/>
</dbReference>
<dbReference type="PANTHER" id="PTHR43281">
    <property type="entry name" value="FARNESYL DIPHOSPHATE SYNTHASE"/>
    <property type="match status" value="1"/>
</dbReference>
<evidence type="ECO:0000256" key="3">
    <source>
        <dbReference type="ARBA" id="ARBA00022679"/>
    </source>
</evidence>
<keyword evidence="9" id="KW-1185">Reference proteome</keyword>
<dbReference type="Proteomes" id="UP000826050">
    <property type="component" value="Chromosome"/>
</dbReference>
<gene>
    <name evidence="8" type="ORF">FE795_05330</name>
</gene>
<dbReference type="Gene3D" id="1.10.600.10">
    <property type="entry name" value="Farnesyl Diphosphate Synthase"/>
    <property type="match status" value="1"/>
</dbReference>
<keyword evidence="6" id="KW-0414">Isoprene biosynthesis</keyword>
<keyword evidence="3 7" id="KW-0808">Transferase</keyword>
<name>A0ABX8SR72_9BURK</name>
<evidence type="ECO:0000256" key="6">
    <source>
        <dbReference type="ARBA" id="ARBA00023229"/>
    </source>
</evidence>
<proteinExistence type="inferred from homology"/>
<evidence type="ECO:0000256" key="2">
    <source>
        <dbReference type="ARBA" id="ARBA00006706"/>
    </source>
</evidence>
<dbReference type="EMBL" id="CP049362">
    <property type="protein sequence ID" value="QXX78495.1"/>
    <property type="molecule type" value="Genomic_DNA"/>
</dbReference>
<dbReference type="PANTHER" id="PTHR43281:SF1">
    <property type="entry name" value="FARNESYL DIPHOSPHATE SYNTHASE"/>
    <property type="match status" value="1"/>
</dbReference>
<reference evidence="8 9" key="1">
    <citation type="submission" date="2020-02" db="EMBL/GenBank/DDBJ databases">
        <title>Partial ammonium oxidation to N2 by heterotrophic bacteria.</title>
        <authorList>
            <person name="Wu M."/>
        </authorList>
    </citation>
    <scope>NUCLEOTIDE SEQUENCE [LARGE SCALE GENOMIC DNA]</scope>
    <source>
        <strain evidence="8 9">HO-1</strain>
    </source>
</reference>
<dbReference type="SFLD" id="SFLDS00005">
    <property type="entry name" value="Isoprenoid_Synthase_Type_I"/>
    <property type="match status" value="1"/>
</dbReference>
<dbReference type="NCBIfam" id="NF045485">
    <property type="entry name" value="FPPsyn"/>
    <property type="match status" value="1"/>
</dbReference>
<dbReference type="SFLD" id="SFLDG01017">
    <property type="entry name" value="Polyprenyl_Transferase_Like"/>
    <property type="match status" value="1"/>
</dbReference>
<evidence type="ECO:0000256" key="4">
    <source>
        <dbReference type="ARBA" id="ARBA00022723"/>
    </source>
</evidence>
<dbReference type="SUPFAM" id="SSF48576">
    <property type="entry name" value="Terpenoid synthases"/>
    <property type="match status" value="1"/>
</dbReference>
<evidence type="ECO:0000313" key="9">
    <source>
        <dbReference type="Proteomes" id="UP000826050"/>
    </source>
</evidence>
<dbReference type="InterPro" id="IPR008949">
    <property type="entry name" value="Isoprenoid_synthase_dom_sf"/>
</dbReference>
<evidence type="ECO:0000313" key="8">
    <source>
        <dbReference type="EMBL" id="QXX78495.1"/>
    </source>
</evidence>
<accession>A0ABX8SR72</accession>
<dbReference type="InterPro" id="IPR033749">
    <property type="entry name" value="Polyprenyl_synt_CS"/>
</dbReference>
<evidence type="ECO:0000256" key="5">
    <source>
        <dbReference type="ARBA" id="ARBA00022842"/>
    </source>
</evidence>
<dbReference type="CDD" id="cd00685">
    <property type="entry name" value="Trans_IPPS_HT"/>
    <property type="match status" value="1"/>
</dbReference>